<dbReference type="InterPro" id="IPR001482">
    <property type="entry name" value="T2SS/T4SS_dom"/>
</dbReference>
<keyword evidence="2" id="KW-0547">Nucleotide-binding</keyword>
<keyword evidence="8" id="KW-1185">Reference proteome</keyword>
<evidence type="ECO:0000313" key="5">
    <source>
        <dbReference type="EMBL" id="MDQ4625228.1"/>
    </source>
</evidence>
<dbReference type="Pfam" id="PF05157">
    <property type="entry name" value="MshEN"/>
    <property type="match status" value="1"/>
</dbReference>
<evidence type="ECO:0000256" key="1">
    <source>
        <dbReference type="ARBA" id="ARBA00006611"/>
    </source>
</evidence>
<dbReference type="Proteomes" id="UP001237592">
    <property type="component" value="Unassembled WGS sequence"/>
</dbReference>
<dbReference type="InterPro" id="IPR003593">
    <property type="entry name" value="AAA+_ATPase"/>
</dbReference>
<evidence type="ECO:0000256" key="3">
    <source>
        <dbReference type="ARBA" id="ARBA00022840"/>
    </source>
</evidence>
<dbReference type="Proteomes" id="UP000662821">
    <property type="component" value="Chromosome"/>
</dbReference>
<reference evidence="5 8" key="2">
    <citation type="submission" date="2023-08" db="EMBL/GenBank/DDBJ databases">
        <title>Draft genome sequence of Janthinobacterium lividum.</title>
        <authorList>
            <person name="Chun B.H."/>
            <person name="Lee Y."/>
        </authorList>
    </citation>
    <scope>NUCLEOTIDE SEQUENCE [LARGE SCALE GENOMIC DNA]</scope>
    <source>
        <strain evidence="5 8">AMJK</strain>
    </source>
</reference>
<dbReference type="GeneID" id="56947364"/>
<comment type="similarity">
    <text evidence="1">Belongs to the GSP E family.</text>
</comment>
<dbReference type="FunFam" id="3.30.450.90:FF:000001">
    <property type="entry name" value="Type II secretion system ATPase GspE"/>
    <property type="match status" value="1"/>
</dbReference>
<organism evidence="6 7">
    <name type="scientific">Janthinobacterium lividum</name>
    <dbReference type="NCBI Taxonomy" id="29581"/>
    <lineage>
        <taxon>Bacteria</taxon>
        <taxon>Pseudomonadati</taxon>
        <taxon>Pseudomonadota</taxon>
        <taxon>Betaproteobacteria</taxon>
        <taxon>Burkholderiales</taxon>
        <taxon>Oxalobacteraceae</taxon>
        <taxon>Janthinobacterium</taxon>
    </lineage>
</organism>
<evidence type="ECO:0000313" key="6">
    <source>
        <dbReference type="EMBL" id="QSX94715.1"/>
    </source>
</evidence>
<dbReference type="PANTHER" id="PTHR30258:SF29">
    <property type="entry name" value="MSHA PILUS ASSEMBLY ATPASE MSHE"/>
    <property type="match status" value="1"/>
</dbReference>
<protein>
    <submittedName>
        <fullName evidence="6">Flp pilus assembly complex ATPase component TadA</fullName>
    </submittedName>
    <submittedName>
        <fullName evidence="5">GspE/PulE family protein</fullName>
    </submittedName>
</protein>
<dbReference type="PROSITE" id="PS00662">
    <property type="entry name" value="T2SP_E"/>
    <property type="match status" value="1"/>
</dbReference>
<dbReference type="InterPro" id="IPR007831">
    <property type="entry name" value="T2SS_GspE_N"/>
</dbReference>
<dbReference type="Gene3D" id="3.40.50.300">
    <property type="entry name" value="P-loop containing nucleotide triphosphate hydrolases"/>
    <property type="match status" value="1"/>
</dbReference>
<evidence type="ECO:0000256" key="2">
    <source>
        <dbReference type="ARBA" id="ARBA00022741"/>
    </source>
</evidence>
<accession>A0AAJ4T3R3</accession>
<dbReference type="GO" id="GO:0016887">
    <property type="term" value="F:ATP hydrolysis activity"/>
    <property type="evidence" value="ECO:0007669"/>
    <property type="project" value="TreeGrafter"/>
</dbReference>
<evidence type="ECO:0000259" key="4">
    <source>
        <dbReference type="PROSITE" id="PS00662"/>
    </source>
</evidence>
<dbReference type="GO" id="GO:0005524">
    <property type="term" value="F:ATP binding"/>
    <property type="evidence" value="ECO:0007669"/>
    <property type="project" value="UniProtKB-KW"/>
</dbReference>
<dbReference type="Gene3D" id="3.30.450.90">
    <property type="match status" value="1"/>
</dbReference>
<sequence>MARPEKVRLGEILVQQKLLTEEQLGQALTEQKRSGRKLGRVFVEHGFVTEEQISGALARQLDIPYINLKFFNINPELVRLLPETQARRFRALVLEDRREGLLVGMSDPTDLFAYDEISRLVKRHIELAVVNETEVLAAIDRIYRRTEDISTLTRELEQDLGDVSVDFGALAANPGLEEAPIVKLLQSVFEDATQVRASDIHIEPQEGRLQIRFRIDGVLHLQTEADSKIASSLALRLKLMSDLDISEKRLPQDGRFAIRVKNQRIDVRISTMPTQYGESVVMRLLNQGGTTLRLDAIGMPPALVAQFRAIVSRPNGLVLVTGPTGSGKTTTLYCALSELNSVEKKLITVEDPVEYRLPGINQVQVNDKIELNFARVLRSALRQDPDIVLVGEMRDQETAQIGLRAAMTGHLVLSTLHTNDAISTPLRLMDMGVPRYMVGSSLQAVLAQRLVRVICESCSTPYAPTPNEYEWLRLELGELVERNQYFHGKGCSHCNGMGYRGRTGVYELLEITRAVADAANHADPSHFMKVATAQMAGETLRRHAVQLVVQGRTTVMEAMRISNQSED</sequence>
<dbReference type="SUPFAM" id="SSF52540">
    <property type="entry name" value="P-loop containing nucleoside triphosphate hydrolases"/>
    <property type="match status" value="1"/>
</dbReference>
<evidence type="ECO:0000313" key="7">
    <source>
        <dbReference type="Proteomes" id="UP000662821"/>
    </source>
</evidence>
<keyword evidence="3" id="KW-0067">ATP-binding</keyword>
<dbReference type="CDD" id="cd01129">
    <property type="entry name" value="PulE-GspE-like"/>
    <property type="match status" value="1"/>
</dbReference>
<name>A0AAJ4T3R3_9BURK</name>
<dbReference type="Gene3D" id="3.30.300.160">
    <property type="entry name" value="Type II secretion system, protein E, N-terminal domain"/>
    <property type="match status" value="1"/>
</dbReference>
<dbReference type="EMBL" id="JAVFKP010000001">
    <property type="protein sequence ID" value="MDQ4625228.1"/>
    <property type="molecule type" value="Genomic_DNA"/>
</dbReference>
<dbReference type="Pfam" id="PF00437">
    <property type="entry name" value="T2SSE"/>
    <property type="match status" value="1"/>
</dbReference>
<gene>
    <name evidence="6" type="primary">tadA</name>
    <name evidence="6" type="ORF">J3P46_18570</name>
    <name evidence="5" type="ORF">RB624_04915</name>
</gene>
<dbReference type="FunFam" id="3.40.50.300:FF:000398">
    <property type="entry name" value="Type IV pilus assembly ATPase PilB"/>
    <property type="match status" value="1"/>
</dbReference>
<dbReference type="GO" id="GO:0005886">
    <property type="term" value="C:plasma membrane"/>
    <property type="evidence" value="ECO:0007669"/>
    <property type="project" value="TreeGrafter"/>
</dbReference>
<dbReference type="PANTHER" id="PTHR30258">
    <property type="entry name" value="TYPE II SECRETION SYSTEM PROTEIN GSPE-RELATED"/>
    <property type="match status" value="1"/>
</dbReference>
<proteinExistence type="inferred from homology"/>
<dbReference type="AlphaFoldDB" id="A0AAJ4T3R3"/>
<evidence type="ECO:0000313" key="8">
    <source>
        <dbReference type="Proteomes" id="UP001237592"/>
    </source>
</evidence>
<dbReference type="InterPro" id="IPR027417">
    <property type="entry name" value="P-loop_NTPase"/>
</dbReference>
<dbReference type="FunFam" id="3.30.300.160:FF:000002">
    <property type="entry name" value="Type II secretion system protein E"/>
    <property type="match status" value="1"/>
</dbReference>
<dbReference type="SUPFAM" id="SSF160246">
    <property type="entry name" value="EspE N-terminal domain-like"/>
    <property type="match status" value="1"/>
</dbReference>
<reference evidence="6 7" key="1">
    <citation type="submission" date="2021-03" db="EMBL/GenBank/DDBJ databases">
        <title>Draft genome sequence of Janthinobacterium sp. strain PLB02 isolated from infected primmorphs (Lubomirskia baicalensis).</title>
        <authorList>
            <person name="Chernogor L.I."/>
            <person name="Belikov S.I."/>
            <person name="Petrushin I.S."/>
        </authorList>
    </citation>
    <scope>NUCLEOTIDE SEQUENCE [LARGE SCALE GENOMIC DNA]</scope>
    <source>
        <strain evidence="6 7">PLB02</strain>
    </source>
</reference>
<dbReference type="SMART" id="SM00382">
    <property type="entry name" value="AAA"/>
    <property type="match status" value="1"/>
</dbReference>
<dbReference type="EMBL" id="CP071520">
    <property type="protein sequence ID" value="QSX94715.1"/>
    <property type="molecule type" value="Genomic_DNA"/>
</dbReference>
<feature type="domain" description="Bacterial type II secretion system protein E" evidence="4">
    <location>
        <begin position="381"/>
        <end position="395"/>
    </location>
</feature>
<dbReference type="RefSeq" id="WP_034781098.1">
    <property type="nucleotide sequence ID" value="NZ_CP048832.1"/>
</dbReference>
<dbReference type="InterPro" id="IPR037257">
    <property type="entry name" value="T2SS_E_N_sf"/>
</dbReference>